<proteinExistence type="predicted"/>
<evidence type="ECO:0000313" key="2">
    <source>
        <dbReference type="Proteomes" id="UP001151081"/>
    </source>
</evidence>
<keyword evidence="2" id="KW-1185">Reference proteome</keyword>
<dbReference type="AlphaFoldDB" id="A0A9X3XCK1"/>
<sequence length="224" mass="23400">MVALLLAGCGLDPVRVSDRVSTRDMLVGVTALDDGAAAAIDVRVGSPIGTVELTGGDALFVTVDGTRRPMTEGQSNGAPIYSVNLDALPGDFLLDLERQNDRDVHGVVVEVSPPFTLAVEGLTQDLPLSLSWDADPEGGKVSISVQGDCIDALTRSLDEDTGALVITQAELRPPPAGPPLAPCEVQITVSRTNTTRDALFSTNPGGNVTTSAEQRRTIAVTWTP</sequence>
<reference evidence="1 2" key="1">
    <citation type="submission" date="2021-04" db="EMBL/GenBank/DDBJ databases">
        <title>Genome analysis of Polyangium sp.</title>
        <authorList>
            <person name="Li Y."/>
            <person name="Wang J."/>
        </authorList>
    </citation>
    <scope>NUCLEOTIDE SEQUENCE [LARGE SCALE GENOMIC DNA]</scope>
    <source>
        <strain evidence="1 2">SDU14</strain>
    </source>
</reference>
<dbReference type="RefSeq" id="WP_272459198.1">
    <property type="nucleotide sequence ID" value="NZ_JAGTJJ010000029.1"/>
</dbReference>
<gene>
    <name evidence="1" type="ORF">KEG57_33565</name>
</gene>
<dbReference type="Proteomes" id="UP001151081">
    <property type="component" value="Unassembled WGS sequence"/>
</dbReference>
<accession>A0A9X3XCK1</accession>
<organism evidence="1 2">
    <name type="scientific">Polyangium jinanense</name>
    <dbReference type="NCBI Taxonomy" id="2829994"/>
    <lineage>
        <taxon>Bacteria</taxon>
        <taxon>Pseudomonadati</taxon>
        <taxon>Myxococcota</taxon>
        <taxon>Polyangia</taxon>
        <taxon>Polyangiales</taxon>
        <taxon>Polyangiaceae</taxon>
        <taxon>Polyangium</taxon>
    </lineage>
</organism>
<evidence type="ECO:0000313" key="1">
    <source>
        <dbReference type="EMBL" id="MDC3985456.1"/>
    </source>
</evidence>
<dbReference type="EMBL" id="JAGTJJ010000029">
    <property type="protein sequence ID" value="MDC3985456.1"/>
    <property type="molecule type" value="Genomic_DNA"/>
</dbReference>
<name>A0A9X3XCK1_9BACT</name>
<comment type="caution">
    <text evidence="1">The sequence shown here is derived from an EMBL/GenBank/DDBJ whole genome shotgun (WGS) entry which is preliminary data.</text>
</comment>
<protein>
    <submittedName>
        <fullName evidence="1">Uncharacterized protein</fullName>
    </submittedName>
</protein>